<evidence type="ECO:0000256" key="5">
    <source>
        <dbReference type="ARBA" id="ARBA00022737"/>
    </source>
</evidence>
<feature type="coiled-coil region" evidence="12">
    <location>
        <begin position="131"/>
        <end position="158"/>
    </location>
</feature>
<evidence type="ECO:0000313" key="15">
    <source>
        <dbReference type="Proteomes" id="UP000663852"/>
    </source>
</evidence>
<feature type="region of interest" description="Disordered" evidence="13">
    <location>
        <begin position="588"/>
        <end position="607"/>
    </location>
</feature>
<evidence type="ECO:0000256" key="9">
    <source>
        <dbReference type="ARBA" id="ARBA00023212"/>
    </source>
</evidence>
<name>A0A813WU40_ADIRI</name>
<dbReference type="GO" id="GO:0005737">
    <property type="term" value="C:cytoplasm"/>
    <property type="evidence" value="ECO:0007669"/>
    <property type="project" value="TreeGrafter"/>
</dbReference>
<comment type="subunit">
    <text evidence="11">Oligomeric complex composed of two heavy chains and two light chains.</text>
</comment>
<comment type="function">
    <text evidence="11">Kinesin is a microtubule-associated force-producing protein that play a role in organelle transport.</text>
</comment>
<dbReference type="InterPro" id="IPR011990">
    <property type="entry name" value="TPR-like_helical_dom_sf"/>
</dbReference>
<evidence type="ECO:0000256" key="7">
    <source>
        <dbReference type="ARBA" id="ARBA00023054"/>
    </source>
</evidence>
<keyword evidence="5" id="KW-0677">Repeat</keyword>
<keyword evidence="6 10" id="KW-0802">TPR repeat</keyword>
<keyword evidence="8 11" id="KW-0505">Motor protein</keyword>
<evidence type="ECO:0000256" key="12">
    <source>
        <dbReference type="SAM" id="Coils"/>
    </source>
</evidence>
<dbReference type="OrthoDB" id="10260758at2759"/>
<comment type="caution">
    <text evidence="14">The sequence shown here is derived from an EMBL/GenBank/DDBJ whole genome shotgun (WGS) entry which is preliminary data.</text>
</comment>
<evidence type="ECO:0000256" key="11">
    <source>
        <dbReference type="RuleBase" id="RU367020"/>
    </source>
</evidence>
<keyword evidence="9 11" id="KW-0206">Cytoskeleton</keyword>
<gene>
    <name evidence="14" type="ORF">EDS130_LOCUS7866</name>
</gene>
<feature type="repeat" description="TPR" evidence="10">
    <location>
        <begin position="365"/>
        <end position="398"/>
    </location>
</feature>
<dbReference type="Pfam" id="PF13424">
    <property type="entry name" value="TPR_12"/>
    <property type="match status" value="2"/>
</dbReference>
<evidence type="ECO:0000256" key="1">
    <source>
        <dbReference type="ARBA" id="ARBA00004245"/>
    </source>
</evidence>
<dbReference type="AlphaFoldDB" id="A0A813WU40"/>
<dbReference type="PANTHER" id="PTHR45783:SF3">
    <property type="entry name" value="KINESIN LIGHT CHAIN"/>
    <property type="match status" value="1"/>
</dbReference>
<dbReference type="Gene3D" id="1.25.40.10">
    <property type="entry name" value="Tetratricopeptide repeat domain"/>
    <property type="match status" value="1"/>
</dbReference>
<feature type="repeat" description="TPR" evidence="10">
    <location>
        <begin position="239"/>
        <end position="272"/>
    </location>
</feature>
<evidence type="ECO:0000256" key="3">
    <source>
        <dbReference type="ARBA" id="ARBA00022490"/>
    </source>
</evidence>
<organism evidence="14 15">
    <name type="scientific">Adineta ricciae</name>
    <name type="common">Rotifer</name>
    <dbReference type="NCBI Taxonomy" id="249248"/>
    <lineage>
        <taxon>Eukaryota</taxon>
        <taxon>Metazoa</taxon>
        <taxon>Spiralia</taxon>
        <taxon>Gnathifera</taxon>
        <taxon>Rotifera</taxon>
        <taxon>Eurotatoria</taxon>
        <taxon>Bdelloidea</taxon>
        <taxon>Adinetida</taxon>
        <taxon>Adinetidae</taxon>
        <taxon>Adineta</taxon>
    </lineage>
</organism>
<dbReference type="PROSITE" id="PS50005">
    <property type="entry name" value="TPR"/>
    <property type="match status" value="2"/>
</dbReference>
<dbReference type="EMBL" id="CAJNOJ010000024">
    <property type="protein sequence ID" value="CAF0862155.1"/>
    <property type="molecule type" value="Genomic_DNA"/>
</dbReference>
<dbReference type="GO" id="GO:0005871">
    <property type="term" value="C:kinesin complex"/>
    <property type="evidence" value="ECO:0007669"/>
    <property type="project" value="UniProtKB-UniRule"/>
</dbReference>
<dbReference type="SMART" id="SM00028">
    <property type="entry name" value="TPR"/>
    <property type="match status" value="5"/>
</dbReference>
<evidence type="ECO:0000313" key="14">
    <source>
        <dbReference type="EMBL" id="CAF0862155.1"/>
    </source>
</evidence>
<keyword evidence="4 11" id="KW-0493">Microtubule</keyword>
<comment type="similarity">
    <text evidence="2 11">Belongs to the kinesin light chain family.</text>
</comment>
<dbReference type="PRINTS" id="PR00381">
    <property type="entry name" value="KINESINLIGHT"/>
</dbReference>
<reference evidence="14" key="1">
    <citation type="submission" date="2021-02" db="EMBL/GenBank/DDBJ databases">
        <authorList>
            <person name="Nowell W R."/>
        </authorList>
    </citation>
    <scope>NUCLEOTIDE SEQUENCE</scope>
</reference>
<sequence length="607" mass="69231">MVPNGMKRPFLTFDGDKVPSITSRCKFRMSTTLRTHDLTHSTRSTISNLEALRQEHNLLLSSPTDEDKNVQLQQSLESIDLGIGEAVVLLQLQKHFDELDSETYKLMLQVQRLTQENSWLRNELSVTEQHLQTSTQMKEDYERDIRLLNETLASETTNEPLDLTQTIDIEKEMPLDTKERVETTSETKNHSEVPPRFRTLHNLVIQYAQAGRYEVAVPLCRQALEDLEKTHGHNHPDVATMLNILALVYRDQNKFKEALQLLNEALTIREKTLGLEHPAVAATLNNLAVLYGKKNRYKEAEPLCKRALEIREKCFGVDHPDVGKQLNNLALLCLNQGKYDKVEECYKRAIEIYTKHYGKTDPLVAKTKNNLASAYLREGKYKLAAQLYQEVLSNEQSENATNNLSTTSTPLRDGSTVMTTLKNFGALCRRQGLYEQADYIEACATKSTQDPKAIDRALAIIRQLCIYDDTNQGTLRRAPQQAPPQEYGRLRRSGSFQKLRQSIRRGSEKLVQKLRGTSSTGWNNQSFNSSQHYPQQQQQQHSQQQDYNCGPMKRASSLSVLNSVPQQQFVNRQPTGGNSIDQQNNFAFKHQQPSTLRGRMTSAENLH</sequence>
<accession>A0A813WU40</accession>
<dbReference type="SUPFAM" id="SSF48452">
    <property type="entry name" value="TPR-like"/>
    <property type="match status" value="2"/>
</dbReference>
<comment type="subcellular location">
    <subcellularLocation>
        <location evidence="1 11">Cytoplasm</location>
        <location evidence="1 11">Cytoskeleton</location>
    </subcellularLocation>
</comment>
<dbReference type="PANTHER" id="PTHR45783">
    <property type="entry name" value="KINESIN LIGHT CHAIN"/>
    <property type="match status" value="1"/>
</dbReference>
<keyword evidence="7 12" id="KW-0175">Coiled coil</keyword>
<evidence type="ECO:0000256" key="13">
    <source>
        <dbReference type="SAM" id="MobiDB-lite"/>
    </source>
</evidence>
<protein>
    <recommendedName>
        <fullName evidence="11">Kinesin light chain</fullName>
    </recommendedName>
</protein>
<feature type="compositionally biased region" description="Low complexity" evidence="13">
    <location>
        <begin position="529"/>
        <end position="545"/>
    </location>
</feature>
<dbReference type="GO" id="GO:0005874">
    <property type="term" value="C:microtubule"/>
    <property type="evidence" value="ECO:0007669"/>
    <property type="project" value="UniProtKB-UniRule"/>
</dbReference>
<dbReference type="Pfam" id="PF13176">
    <property type="entry name" value="TPR_7"/>
    <property type="match status" value="1"/>
</dbReference>
<evidence type="ECO:0000256" key="8">
    <source>
        <dbReference type="ARBA" id="ARBA00023175"/>
    </source>
</evidence>
<feature type="compositionally biased region" description="Polar residues" evidence="13">
    <location>
        <begin position="515"/>
        <end position="528"/>
    </location>
</feature>
<keyword evidence="3 11" id="KW-0963">Cytoplasm</keyword>
<dbReference type="Proteomes" id="UP000663852">
    <property type="component" value="Unassembled WGS sequence"/>
</dbReference>
<proteinExistence type="inferred from homology"/>
<dbReference type="GO" id="GO:0007018">
    <property type="term" value="P:microtubule-based movement"/>
    <property type="evidence" value="ECO:0007669"/>
    <property type="project" value="TreeGrafter"/>
</dbReference>
<evidence type="ECO:0000256" key="4">
    <source>
        <dbReference type="ARBA" id="ARBA00022701"/>
    </source>
</evidence>
<evidence type="ECO:0000256" key="6">
    <source>
        <dbReference type="ARBA" id="ARBA00022803"/>
    </source>
</evidence>
<evidence type="ECO:0000256" key="2">
    <source>
        <dbReference type="ARBA" id="ARBA00009622"/>
    </source>
</evidence>
<dbReference type="InterPro" id="IPR019734">
    <property type="entry name" value="TPR_rpt"/>
</dbReference>
<feature type="region of interest" description="Disordered" evidence="13">
    <location>
        <begin position="475"/>
        <end position="552"/>
    </location>
</feature>
<dbReference type="InterPro" id="IPR002151">
    <property type="entry name" value="Kinesin_light"/>
</dbReference>
<evidence type="ECO:0000256" key="10">
    <source>
        <dbReference type="PROSITE-ProRule" id="PRU00339"/>
    </source>
</evidence>
<dbReference type="GO" id="GO:0019894">
    <property type="term" value="F:kinesin binding"/>
    <property type="evidence" value="ECO:0007669"/>
    <property type="project" value="TreeGrafter"/>
</dbReference>